<organism evidence="6 7">
    <name type="scientific">Paenibacillus spiritus</name>
    <dbReference type="NCBI Taxonomy" id="2496557"/>
    <lineage>
        <taxon>Bacteria</taxon>
        <taxon>Bacillati</taxon>
        <taxon>Bacillota</taxon>
        <taxon>Bacilli</taxon>
        <taxon>Bacillales</taxon>
        <taxon>Paenibacillaceae</taxon>
        <taxon>Paenibacillus</taxon>
    </lineage>
</organism>
<name>A0A5J5GIP0_9BACL</name>
<dbReference type="GO" id="GO:0046872">
    <property type="term" value="F:metal ion binding"/>
    <property type="evidence" value="ECO:0007669"/>
    <property type="project" value="InterPro"/>
</dbReference>
<reference evidence="6 7" key="1">
    <citation type="submission" date="2019-09" db="EMBL/GenBank/DDBJ databases">
        <title>Bacillus ochoae sp. nov., Paenibacillus whitsoniae sp. nov., Paenibacillus spiritus sp. nov. Isolated from the Mars Exploration Rover during spacecraft assembly.</title>
        <authorList>
            <person name="Seuylemezian A."/>
            <person name="Vaishampayan P."/>
        </authorList>
    </citation>
    <scope>NUCLEOTIDE SEQUENCE [LARGE SCALE GENOMIC DNA]</scope>
    <source>
        <strain evidence="6 7">MER_111</strain>
    </source>
</reference>
<evidence type="ECO:0000256" key="3">
    <source>
        <dbReference type="ARBA" id="ARBA00022840"/>
    </source>
</evidence>
<dbReference type="InterPro" id="IPR013815">
    <property type="entry name" value="ATP_grasp_subdomain_1"/>
</dbReference>
<dbReference type="PANTHER" id="PTHR43585">
    <property type="entry name" value="FUMIPYRROLE BIOSYNTHESIS PROTEIN C"/>
    <property type="match status" value="1"/>
</dbReference>
<feature type="domain" description="ATP-grasp" evidence="5">
    <location>
        <begin position="118"/>
        <end position="314"/>
    </location>
</feature>
<evidence type="ECO:0000256" key="1">
    <source>
        <dbReference type="ARBA" id="ARBA00022598"/>
    </source>
</evidence>
<keyword evidence="3 4" id="KW-0067">ATP-binding</keyword>
<evidence type="ECO:0000313" key="6">
    <source>
        <dbReference type="EMBL" id="KAA9007568.1"/>
    </source>
</evidence>
<dbReference type="RefSeq" id="WP_150456858.1">
    <property type="nucleotide sequence ID" value="NZ_VYKK01000004.1"/>
</dbReference>
<dbReference type="GO" id="GO:0005524">
    <property type="term" value="F:ATP binding"/>
    <property type="evidence" value="ECO:0007669"/>
    <property type="project" value="UniProtKB-UniRule"/>
</dbReference>
<proteinExistence type="predicted"/>
<dbReference type="InterPro" id="IPR052032">
    <property type="entry name" value="ATP-dep_AA_Ligase"/>
</dbReference>
<dbReference type="InterPro" id="IPR040570">
    <property type="entry name" value="LAL_C2"/>
</dbReference>
<sequence>MEALVYISDFRLPFVLNFIRPLKRFPQYRKILVIERENLQQEEVLEPYFDEIRFIDRLEARDQIAHHVEEIRQTHSIAALLTPGENAIEIGGEIRSAYGIPGLQKNQALAVRNKWIMKQMLQQCGIRTARAAVAMNLGDYEDFAERNGFPIIVKPLSGFGTINTYKISDAQELQSYIRNFRRNGQKDLLEEFISGKEFHCDSIVASGEVVFASVSQYLFNCLDIATKGKPPASITIPDGSGLEHVDQIREINRRAISALGIHNSVTHAELFLTEEGEVVFGEIGARIGGAQVMPPCIRNTHGIDLFDAISELELGLYEPKRRTPSDQFTGMVCFPSRSGIIQKISQKEDYADVEGLLDFNVSYRIGQEAGDVRDTMTRSGYAIVEGRDFETLRETLLDMYHRFEIQVMAPEPV</sequence>
<dbReference type="Gene3D" id="3.40.50.20">
    <property type="match status" value="1"/>
</dbReference>
<protein>
    <submittedName>
        <fullName evidence="6">ATP-grasp domain-containing protein</fullName>
    </submittedName>
</protein>
<comment type="caution">
    <text evidence="6">The sequence shown here is derived from an EMBL/GenBank/DDBJ whole genome shotgun (WGS) entry which is preliminary data.</text>
</comment>
<accession>A0A5J5GIP0</accession>
<dbReference type="AlphaFoldDB" id="A0A5J5GIP0"/>
<dbReference type="Pfam" id="PF07478">
    <property type="entry name" value="Dala_Dala_lig_C"/>
    <property type="match status" value="1"/>
</dbReference>
<dbReference type="PROSITE" id="PS50975">
    <property type="entry name" value="ATP_GRASP"/>
    <property type="match status" value="1"/>
</dbReference>
<evidence type="ECO:0000256" key="4">
    <source>
        <dbReference type="PROSITE-ProRule" id="PRU00409"/>
    </source>
</evidence>
<evidence type="ECO:0000313" key="7">
    <source>
        <dbReference type="Proteomes" id="UP000367750"/>
    </source>
</evidence>
<gene>
    <name evidence="6" type="ORF">F4V43_03510</name>
</gene>
<dbReference type="Gene3D" id="3.30.470.20">
    <property type="entry name" value="ATP-grasp fold, B domain"/>
    <property type="match status" value="1"/>
</dbReference>
<keyword evidence="2 4" id="KW-0547">Nucleotide-binding</keyword>
<dbReference type="EMBL" id="VYKK01000004">
    <property type="protein sequence ID" value="KAA9007568.1"/>
    <property type="molecule type" value="Genomic_DNA"/>
</dbReference>
<evidence type="ECO:0000256" key="2">
    <source>
        <dbReference type="ARBA" id="ARBA00022741"/>
    </source>
</evidence>
<dbReference type="PANTHER" id="PTHR43585:SF2">
    <property type="entry name" value="ATP-GRASP ENZYME FSQD"/>
    <property type="match status" value="1"/>
</dbReference>
<dbReference type="Pfam" id="PF18603">
    <property type="entry name" value="LAL_C2"/>
    <property type="match status" value="1"/>
</dbReference>
<evidence type="ECO:0000259" key="5">
    <source>
        <dbReference type="PROSITE" id="PS50975"/>
    </source>
</evidence>
<keyword evidence="1" id="KW-0436">Ligase</keyword>
<dbReference type="GO" id="GO:0008716">
    <property type="term" value="F:D-alanine-D-alanine ligase activity"/>
    <property type="evidence" value="ECO:0007669"/>
    <property type="project" value="InterPro"/>
</dbReference>
<dbReference type="OrthoDB" id="2210549at2"/>
<dbReference type="Gene3D" id="3.30.1490.20">
    <property type="entry name" value="ATP-grasp fold, A domain"/>
    <property type="match status" value="1"/>
</dbReference>
<dbReference type="InterPro" id="IPR011761">
    <property type="entry name" value="ATP-grasp"/>
</dbReference>
<keyword evidence="7" id="KW-1185">Reference proteome</keyword>
<dbReference type="InterPro" id="IPR011095">
    <property type="entry name" value="Dala_Dala_lig_C"/>
</dbReference>
<dbReference type="Proteomes" id="UP000367750">
    <property type="component" value="Unassembled WGS sequence"/>
</dbReference>
<dbReference type="SUPFAM" id="SSF56059">
    <property type="entry name" value="Glutathione synthetase ATP-binding domain-like"/>
    <property type="match status" value="1"/>
</dbReference>